<protein>
    <submittedName>
        <fullName evidence="3">Putative secreted protein</fullName>
    </submittedName>
</protein>
<keyword evidence="2" id="KW-0732">Signal</keyword>
<evidence type="ECO:0000256" key="1">
    <source>
        <dbReference type="SAM" id="MobiDB-lite"/>
    </source>
</evidence>
<accession>A0A6M2DXV4</accession>
<feature type="compositionally biased region" description="Low complexity" evidence="1">
    <location>
        <begin position="112"/>
        <end position="125"/>
    </location>
</feature>
<proteinExistence type="predicted"/>
<dbReference type="AlphaFoldDB" id="A0A6M2DXV4"/>
<sequence length="172" mass="18913">MLFKILLYTSIILSTNAASLVVKDGLQQNEAKFYTLPHINRVLCYFAANGRWPPFTGWFYPNVVLTGNVFWTLNDPSVRATCSGITQVIQVYRPFGAPRPIVVQPRTAAVTTRTTTIGVTSSTTTEGPKAAEPTESSDEGSGSDEIDARSSEEINDCQINGKKGNKRRKHKC</sequence>
<reference evidence="3" key="1">
    <citation type="submission" date="2020-03" db="EMBL/GenBank/DDBJ databases">
        <title>Transcriptomic Profiling of the Digestive Tract of the Rat Flea, Xenopsylla cheopis, Following Blood Feeding and Infection with Yersinia pestis.</title>
        <authorList>
            <person name="Bland D.M."/>
            <person name="Martens C.A."/>
            <person name="Virtaneva K."/>
            <person name="Kanakabandi K."/>
            <person name="Long D."/>
            <person name="Rosenke R."/>
            <person name="Saturday G.A."/>
            <person name="Hoyt F.H."/>
            <person name="Bruno D.P."/>
            <person name="Ribeiro J.M.C."/>
            <person name="Hinnebusch J."/>
        </authorList>
    </citation>
    <scope>NUCLEOTIDE SEQUENCE</scope>
</reference>
<organism evidence="3">
    <name type="scientific">Xenopsylla cheopis</name>
    <name type="common">Oriental rat flea</name>
    <name type="synonym">Pulex cheopis</name>
    <dbReference type="NCBI Taxonomy" id="163159"/>
    <lineage>
        <taxon>Eukaryota</taxon>
        <taxon>Metazoa</taxon>
        <taxon>Ecdysozoa</taxon>
        <taxon>Arthropoda</taxon>
        <taxon>Hexapoda</taxon>
        <taxon>Insecta</taxon>
        <taxon>Pterygota</taxon>
        <taxon>Neoptera</taxon>
        <taxon>Endopterygota</taxon>
        <taxon>Siphonaptera</taxon>
        <taxon>Pulicidae</taxon>
        <taxon>Xenopsyllinae</taxon>
        <taxon>Xenopsylla</taxon>
    </lineage>
</organism>
<feature type="chain" id="PRO_5026831574" evidence="2">
    <location>
        <begin position="18"/>
        <end position="172"/>
    </location>
</feature>
<evidence type="ECO:0000313" key="3">
    <source>
        <dbReference type="EMBL" id="NOV51179.1"/>
    </source>
</evidence>
<feature type="region of interest" description="Disordered" evidence="1">
    <location>
        <begin position="112"/>
        <end position="172"/>
    </location>
</feature>
<feature type="compositionally biased region" description="Basic residues" evidence="1">
    <location>
        <begin position="163"/>
        <end position="172"/>
    </location>
</feature>
<evidence type="ECO:0000256" key="2">
    <source>
        <dbReference type="SAM" id="SignalP"/>
    </source>
</evidence>
<dbReference type="EMBL" id="GIIL01007453">
    <property type="protein sequence ID" value="NOV51179.1"/>
    <property type="molecule type" value="Transcribed_RNA"/>
</dbReference>
<name>A0A6M2DXV4_XENCH</name>
<feature type="compositionally biased region" description="Acidic residues" evidence="1">
    <location>
        <begin position="135"/>
        <end position="145"/>
    </location>
</feature>
<feature type="signal peptide" evidence="2">
    <location>
        <begin position="1"/>
        <end position="17"/>
    </location>
</feature>